<dbReference type="InterPro" id="IPR036390">
    <property type="entry name" value="WH_DNA-bd_sf"/>
</dbReference>
<keyword evidence="3" id="KW-0804">Transcription</keyword>
<dbReference type="Pfam" id="PF00392">
    <property type="entry name" value="GntR"/>
    <property type="match status" value="1"/>
</dbReference>
<evidence type="ECO:0000259" key="4">
    <source>
        <dbReference type="PROSITE" id="PS50949"/>
    </source>
</evidence>
<dbReference type="SMART" id="SM00345">
    <property type="entry name" value="HTH_GNTR"/>
    <property type="match status" value="1"/>
</dbReference>
<dbReference type="RefSeq" id="WP_095641136.1">
    <property type="nucleotide sequence ID" value="NZ_NSJZ01000018.1"/>
</dbReference>
<keyword evidence="6" id="KW-1185">Reference proteome</keyword>
<gene>
    <name evidence="5" type="ORF">CK240_14965</name>
</gene>
<keyword evidence="2" id="KW-0238">DNA-binding</keyword>
<name>A0A2A2GFS7_9RHOB</name>
<dbReference type="PRINTS" id="PR00035">
    <property type="entry name" value="HTHGNTR"/>
</dbReference>
<evidence type="ECO:0000256" key="1">
    <source>
        <dbReference type="ARBA" id="ARBA00023015"/>
    </source>
</evidence>
<dbReference type="AlphaFoldDB" id="A0A2A2GFS7"/>
<organism evidence="5 6">
    <name type="scientific">Paracoccus salipaludis</name>
    <dbReference type="NCBI Taxonomy" id="2032623"/>
    <lineage>
        <taxon>Bacteria</taxon>
        <taxon>Pseudomonadati</taxon>
        <taxon>Pseudomonadota</taxon>
        <taxon>Alphaproteobacteria</taxon>
        <taxon>Rhodobacterales</taxon>
        <taxon>Paracoccaceae</taxon>
        <taxon>Paracoccus</taxon>
    </lineage>
</organism>
<dbReference type="OrthoDB" id="9788098at2"/>
<dbReference type="Proteomes" id="UP000218023">
    <property type="component" value="Unassembled WGS sequence"/>
</dbReference>
<feature type="domain" description="HTH gntR-type" evidence="4">
    <location>
        <begin position="12"/>
        <end position="79"/>
    </location>
</feature>
<proteinExistence type="predicted"/>
<dbReference type="PANTHER" id="PTHR43537">
    <property type="entry name" value="TRANSCRIPTIONAL REGULATOR, GNTR FAMILY"/>
    <property type="match status" value="1"/>
</dbReference>
<evidence type="ECO:0000313" key="6">
    <source>
        <dbReference type="Proteomes" id="UP000218023"/>
    </source>
</evidence>
<keyword evidence="1" id="KW-0805">Transcription regulation</keyword>
<dbReference type="InterPro" id="IPR036388">
    <property type="entry name" value="WH-like_DNA-bd_sf"/>
</dbReference>
<dbReference type="SUPFAM" id="SSF48008">
    <property type="entry name" value="GntR ligand-binding domain-like"/>
    <property type="match status" value="1"/>
</dbReference>
<dbReference type="Gene3D" id="1.20.120.530">
    <property type="entry name" value="GntR ligand-binding domain-like"/>
    <property type="match status" value="1"/>
</dbReference>
<accession>A0A2A2GFS7</accession>
<evidence type="ECO:0000256" key="2">
    <source>
        <dbReference type="ARBA" id="ARBA00023125"/>
    </source>
</evidence>
<sequence length="222" mass="25401">MNDTGMIRLHHPSLSDTVREELVRLIVTGLLKPGQRLNEVHLAERLGVSRGPIREAARELEGQGLIVSRPRLGFYVADFSATEIVDLYEIKIWIDRALIQDVIRYWPDEARQATLAGIDLIDRSAKLPFSRSLFEFRGQVVERIHNRYLAEHALSLYRKFYIVTALIDVPDEAERIDRIIATLRGFWSALVAGEAEDARRIAEEDTAYWTRDLPARFVACMG</sequence>
<dbReference type="InterPro" id="IPR008920">
    <property type="entry name" value="TF_FadR/GntR_C"/>
</dbReference>
<dbReference type="PROSITE" id="PS50949">
    <property type="entry name" value="HTH_GNTR"/>
    <property type="match status" value="1"/>
</dbReference>
<dbReference type="CDD" id="cd07377">
    <property type="entry name" value="WHTH_GntR"/>
    <property type="match status" value="1"/>
</dbReference>
<dbReference type="InterPro" id="IPR000524">
    <property type="entry name" value="Tscrpt_reg_HTH_GntR"/>
</dbReference>
<dbReference type="EMBL" id="NSJZ01000018">
    <property type="protein sequence ID" value="PAU96208.1"/>
    <property type="molecule type" value="Genomic_DNA"/>
</dbReference>
<comment type="caution">
    <text evidence="5">The sequence shown here is derived from an EMBL/GenBank/DDBJ whole genome shotgun (WGS) entry which is preliminary data.</text>
</comment>
<evidence type="ECO:0000256" key="3">
    <source>
        <dbReference type="ARBA" id="ARBA00023163"/>
    </source>
</evidence>
<dbReference type="SUPFAM" id="SSF46785">
    <property type="entry name" value="Winged helix' DNA-binding domain"/>
    <property type="match status" value="1"/>
</dbReference>
<dbReference type="PANTHER" id="PTHR43537:SF5">
    <property type="entry name" value="UXU OPERON TRANSCRIPTIONAL REGULATOR"/>
    <property type="match status" value="1"/>
</dbReference>
<dbReference type="GO" id="GO:0003677">
    <property type="term" value="F:DNA binding"/>
    <property type="evidence" value="ECO:0007669"/>
    <property type="project" value="UniProtKB-KW"/>
</dbReference>
<dbReference type="GO" id="GO:0003700">
    <property type="term" value="F:DNA-binding transcription factor activity"/>
    <property type="evidence" value="ECO:0007669"/>
    <property type="project" value="InterPro"/>
</dbReference>
<dbReference type="Gene3D" id="1.10.10.10">
    <property type="entry name" value="Winged helix-like DNA-binding domain superfamily/Winged helix DNA-binding domain"/>
    <property type="match status" value="1"/>
</dbReference>
<evidence type="ECO:0000313" key="5">
    <source>
        <dbReference type="EMBL" id="PAU96208.1"/>
    </source>
</evidence>
<reference evidence="5 6" key="1">
    <citation type="submission" date="2017-09" db="EMBL/GenBank/DDBJ databases">
        <title>Paracoccus alkalisoli sp. nov., isolated from saline alkaline soil.</title>
        <authorList>
            <person name="Dong X."/>
            <person name="Zhang G."/>
        </authorList>
    </citation>
    <scope>NUCLEOTIDE SEQUENCE [LARGE SCALE GENOMIC DNA]</scope>
    <source>
        <strain evidence="5 6">WN007</strain>
    </source>
</reference>
<protein>
    <recommendedName>
        <fullName evidence="4">HTH gntR-type domain-containing protein</fullName>
    </recommendedName>
</protein>